<proteinExistence type="predicted"/>
<dbReference type="Proteomes" id="UP000541444">
    <property type="component" value="Unassembled WGS sequence"/>
</dbReference>
<dbReference type="EMBL" id="JACGCM010001204">
    <property type="protein sequence ID" value="KAF6159088.1"/>
    <property type="molecule type" value="Genomic_DNA"/>
</dbReference>
<protein>
    <submittedName>
        <fullName evidence="1">Uncharacterized protein</fullName>
    </submittedName>
</protein>
<evidence type="ECO:0000313" key="1">
    <source>
        <dbReference type="EMBL" id="KAF6159088.1"/>
    </source>
</evidence>
<sequence length="83" mass="9023">MEKLGVTLCFAALSKNEVLNGGGALFVMKHLDLRVRVVHGNTLTTAALLKELPEDTEEIFLTGDTSKLGRAIALYLCRHKVLG</sequence>
<keyword evidence="2" id="KW-1185">Reference proteome</keyword>
<organism evidence="1 2">
    <name type="scientific">Kingdonia uniflora</name>
    <dbReference type="NCBI Taxonomy" id="39325"/>
    <lineage>
        <taxon>Eukaryota</taxon>
        <taxon>Viridiplantae</taxon>
        <taxon>Streptophyta</taxon>
        <taxon>Embryophyta</taxon>
        <taxon>Tracheophyta</taxon>
        <taxon>Spermatophyta</taxon>
        <taxon>Magnoliopsida</taxon>
        <taxon>Ranunculales</taxon>
        <taxon>Circaeasteraceae</taxon>
        <taxon>Kingdonia</taxon>
    </lineage>
</organism>
<dbReference type="AlphaFoldDB" id="A0A7J7MWL5"/>
<dbReference type="OrthoDB" id="1936123at2759"/>
<comment type="caution">
    <text evidence="1">The sequence shown here is derived from an EMBL/GenBank/DDBJ whole genome shotgun (WGS) entry which is preliminary data.</text>
</comment>
<gene>
    <name evidence="1" type="ORF">GIB67_032705</name>
</gene>
<reference evidence="1 2" key="1">
    <citation type="journal article" date="2020" name="IScience">
        <title>Genome Sequencing of the Endangered Kingdonia uniflora (Circaeasteraceae, Ranunculales) Reveals Potential Mechanisms of Evolutionary Specialization.</title>
        <authorList>
            <person name="Sun Y."/>
            <person name="Deng T."/>
            <person name="Zhang A."/>
            <person name="Moore M.J."/>
            <person name="Landis J.B."/>
            <person name="Lin N."/>
            <person name="Zhang H."/>
            <person name="Zhang X."/>
            <person name="Huang J."/>
            <person name="Zhang X."/>
            <person name="Sun H."/>
            <person name="Wang H."/>
        </authorList>
    </citation>
    <scope>NUCLEOTIDE SEQUENCE [LARGE SCALE GENOMIC DNA]</scope>
    <source>
        <strain evidence="1">TB1705</strain>
        <tissue evidence="1">Leaf</tissue>
    </source>
</reference>
<accession>A0A7J7MWL5</accession>
<evidence type="ECO:0000313" key="2">
    <source>
        <dbReference type="Proteomes" id="UP000541444"/>
    </source>
</evidence>
<name>A0A7J7MWL5_9MAGN</name>